<dbReference type="EMBL" id="UINC01154983">
    <property type="protein sequence ID" value="SVD50566.1"/>
    <property type="molecule type" value="Genomic_DNA"/>
</dbReference>
<organism evidence="2">
    <name type="scientific">marine metagenome</name>
    <dbReference type="NCBI Taxonomy" id="408172"/>
    <lineage>
        <taxon>unclassified sequences</taxon>
        <taxon>metagenomes</taxon>
        <taxon>ecological metagenomes</taxon>
    </lineage>
</organism>
<dbReference type="AlphaFoldDB" id="A0A382VVD7"/>
<dbReference type="InterPro" id="IPR025641">
    <property type="entry name" value="DUF4340"/>
</dbReference>
<feature type="domain" description="DUF4340" evidence="1">
    <location>
        <begin position="48"/>
        <end position="153"/>
    </location>
</feature>
<dbReference type="Pfam" id="PF14238">
    <property type="entry name" value="DUF4340"/>
    <property type="match status" value="1"/>
</dbReference>
<evidence type="ECO:0000259" key="1">
    <source>
        <dbReference type="Pfam" id="PF14238"/>
    </source>
</evidence>
<proteinExistence type="predicted"/>
<protein>
    <recommendedName>
        <fullName evidence="1">DUF4340 domain-containing protein</fullName>
    </recommendedName>
</protein>
<accession>A0A382VVD7</accession>
<evidence type="ECO:0000313" key="2">
    <source>
        <dbReference type="EMBL" id="SVD50566.1"/>
    </source>
</evidence>
<sequence>MFLYNQNSQKSNTVTSEAIFSGDQDDVSRIIITENDKMIELVKRDTTWSITQVDSLLIKENQIDKVFDRLLLVEQEMLITSKEEKWEKFGVDDSLGRHLRIFDKNDKELIHFIFGNSGQDYQHNYIREHNSSDVFRTNDNVYFLLNSNVTYWGKKPPKPEPEEKKE</sequence>
<reference evidence="2" key="1">
    <citation type="submission" date="2018-05" db="EMBL/GenBank/DDBJ databases">
        <authorList>
            <person name="Lanie J.A."/>
            <person name="Ng W.-L."/>
            <person name="Kazmierczak K.M."/>
            <person name="Andrzejewski T.M."/>
            <person name="Davidsen T.M."/>
            <person name="Wayne K.J."/>
            <person name="Tettelin H."/>
            <person name="Glass J.I."/>
            <person name="Rusch D."/>
            <person name="Podicherti R."/>
            <person name="Tsui H.-C.T."/>
            <person name="Winkler M.E."/>
        </authorList>
    </citation>
    <scope>NUCLEOTIDE SEQUENCE</scope>
</reference>
<gene>
    <name evidence="2" type="ORF">METZ01_LOCUS403420</name>
</gene>
<name>A0A382VVD7_9ZZZZ</name>